<evidence type="ECO:0000256" key="1">
    <source>
        <dbReference type="ARBA" id="ARBA00022475"/>
    </source>
</evidence>
<keyword evidence="6 7" id="KW-0961">Cell wall biogenesis/degradation</keyword>
<comment type="similarity">
    <text evidence="7">Belongs to the transglycosylase MltG family.</text>
</comment>
<dbReference type="EMBL" id="PFEK01000005">
    <property type="protein sequence ID" value="PJE67833.1"/>
    <property type="molecule type" value="Genomic_DNA"/>
</dbReference>
<dbReference type="GO" id="GO:0008932">
    <property type="term" value="F:lytic endotransglycosylase activity"/>
    <property type="evidence" value="ECO:0007669"/>
    <property type="project" value="UniProtKB-UniRule"/>
</dbReference>
<dbReference type="PANTHER" id="PTHR30518">
    <property type="entry name" value="ENDOLYTIC MUREIN TRANSGLYCOSYLASE"/>
    <property type="match status" value="1"/>
</dbReference>
<evidence type="ECO:0000256" key="4">
    <source>
        <dbReference type="ARBA" id="ARBA00023136"/>
    </source>
</evidence>
<reference evidence="9" key="1">
    <citation type="submission" date="2017-09" db="EMBL/GenBank/DDBJ databases">
        <title>Depth-based differentiation of microbial function through sediment-hosted aquifers and enrichment of novel symbionts in the deep terrestrial subsurface.</title>
        <authorList>
            <person name="Probst A.J."/>
            <person name="Ladd B."/>
            <person name="Jarett J.K."/>
            <person name="Geller-Mcgrath D.E."/>
            <person name="Sieber C.M.K."/>
            <person name="Emerson J.B."/>
            <person name="Anantharaman K."/>
            <person name="Thomas B.C."/>
            <person name="Malmstrom R."/>
            <person name="Stieglmeier M."/>
            <person name="Klingl A."/>
            <person name="Woyke T."/>
            <person name="Ryan C.M."/>
            <person name="Banfield J.F."/>
        </authorList>
    </citation>
    <scope>NUCLEOTIDE SEQUENCE [LARGE SCALE GENOMIC DNA]</scope>
</reference>
<name>A0A2M8L4I3_9BACT</name>
<evidence type="ECO:0000313" key="9">
    <source>
        <dbReference type="Proteomes" id="UP000231474"/>
    </source>
</evidence>
<keyword evidence="4 7" id="KW-0472">Membrane</keyword>
<keyword evidence="3 7" id="KW-1133">Transmembrane helix</keyword>
<comment type="caution">
    <text evidence="8">The sequence shown here is derived from an EMBL/GenBank/DDBJ whole genome shotgun (WGS) entry which is preliminary data.</text>
</comment>
<comment type="catalytic activity">
    <reaction evidence="7">
        <text>a peptidoglycan chain = a peptidoglycan chain with N-acetyl-1,6-anhydromuramyl-[peptide] at the reducing end + a peptidoglycan chain with N-acetylglucosamine at the non-reducing end.</text>
        <dbReference type="EC" id="4.2.2.29"/>
    </reaction>
</comment>
<dbReference type="Gene3D" id="3.30.1490.480">
    <property type="entry name" value="Endolytic murein transglycosylase"/>
    <property type="match status" value="1"/>
</dbReference>
<dbReference type="NCBIfam" id="TIGR00247">
    <property type="entry name" value="endolytic transglycosylase MltG"/>
    <property type="match status" value="1"/>
</dbReference>
<feature type="site" description="Important for catalytic activity" evidence="7">
    <location>
        <position position="192"/>
    </location>
</feature>
<keyword evidence="2 7" id="KW-0812">Transmembrane</keyword>
<dbReference type="Pfam" id="PF02618">
    <property type="entry name" value="YceG"/>
    <property type="match status" value="1"/>
</dbReference>
<dbReference type="CDD" id="cd08010">
    <property type="entry name" value="MltG_like"/>
    <property type="match status" value="1"/>
</dbReference>
<accession>A0A2M8L4I3</accession>
<comment type="function">
    <text evidence="7">Functions as a peptidoglycan terminase that cleaves nascent peptidoglycan strands endolytically to terminate their elongation.</text>
</comment>
<dbReference type="Proteomes" id="UP000231474">
    <property type="component" value="Unassembled WGS sequence"/>
</dbReference>
<dbReference type="InterPro" id="IPR003770">
    <property type="entry name" value="MLTG-like"/>
</dbReference>
<evidence type="ECO:0000256" key="5">
    <source>
        <dbReference type="ARBA" id="ARBA00023239"/>
    </source>
</evidence>
<dbReference type="EC" id="4.2.2.29" evidence="7"/>
<protein>
    <recommendedName>
        <fullName evidence="7">Endolytic murein transglycosylase</fullName>
        <ecNumber evidence="7">4.2.2.29</ecNumber>
    </recommendedName>
    <alternativeName>
        <fullName evidence="7">Peptidoglycan lytic transglycosylase</fullName>
    </alternativeName>
    <alternativeName>
        <fullName evidence="7">Peptidoglycan polymerization terminase</fullName>
    </alternativeName>
</protein>
<evidence type="ECO:0000256" key="2">
    <source>
        <dbReference type="ARBA" id="ARBA00022692"/>
    </source>
</evidence>
<evidence type="ECO:0000256" key="6">
    <source>
        <dbReference type="ARBA" id="ARBA00023316"/>
    </source>
</evidence>
<dbReference type="GO" id="GO:0009252">
    <property type="term" value="P:peptidoglycan biosynthetic process"/>
    <property type="evidence" value="ECO:0007669"/>
    <property type="project" value="UniProtKB-UniRule"/>
</dbReference>
<gene>
    <name evidence="7" type="primary">mltG</name>
    <name evidence="8" type="ORF">COU95_00325</name>
</gene>
<organism evidence="8 9">
    <name type="scientific">Candidatus Shapirobacteria bacterium CG10_big_fil_rev_8_21_14_0_10_40_9</name>
    <dbReference type="NCBI Taxonomy" id="1974888"/>
    <lineage>
        <taxon>Bacteria</taxon>
        <taxon>Candidatus Shapironibacteriota</taxon>
    </lineage>
</organism>
<dbReference type="PANTHER" id="PTHR30518:SF2">
    <property type="entry name" value="ENDOLYTIC MUREIN TRANSGLYCOSYLASE"/>
    <property type="match status" value="1"/>
</dbReference>
<dbReference type="HAMAP" id="MF_02065">
    <property type="entry name" value="MltG"/>
    <property type="match status" value="1"/>
</dbReference>
<proteinExistence type="inferred from homology"/>
<dbReference type="GO" id="GO:0005886">
    <property type="term" value="C:plasma membrane"/>
    <property type="evidence" value="ECO:0007669"/>
    <property type="project" value="UniProtKB-UniRule"/>
</dbReference>
<dbReference type="AlphaFoldDB" id="A0A2M8L4I3"/>
<evidence type="ECO:0000313" key="8">
    <source>
        <dbReference type="EMBL" id="PJE67833.1"/>
    </source>
</evidence>
<sequence>MKKILSFITICFLLFTICYLWFRWAISPACQKDCQAKIFVVEKGESFGSVSQRLEQEKLIRSSVAFQILASKEGITRKIQAGDFRLNPKMAPLEIARELTHGTLDRWVTIIEGWRREQIAEKLSESGLEKFNQEEFLEESKNLEGKLFPDTYLIPKDADAKKIVEIFTKNFQKKTPLPSREVLISASIVEREARNKDDRPIIAGILLKRLAKDWPLQADATIQYAVATKQFSNLAIEQLSNFDWWSKSLTREDLKIKSSYNTYLYPGLPPGPISNPGLAAIEAVLNPVETDFWFYLSDSQGKMHYAKTSEEHQENISKYLLK</sequence>
<keyword evidence="1 7" id="KW-1003">Cell membrane</keyword>
<evidence type="ECO:0000256" key="3">
    <source>
        <dbReference type="ARBA" id="ARBA00022989"/>
    </source>
</evidence>
<keyword evidence="5 7" id="KW-0456">Lyase</keyword>
<dbReference type="GO" id="GO:0071555">
    <property type="term" value="P:cell wall organization"/>
    <property type="evidence" value="ECO:0007669"/>
    <property type="project" value="UniProtKB-KW"/>
</dbReference>
<evidence type="ECO:0000256" key="7">
    <source>
        <dbReference type="HAMAP-Rule" id="MF_02065"/>
    </source>
</evidence>